<evidence type="ECO:0000256" key="2">
    <source>
        <dbReference type="PIRSR" id="PIRSR640198-2"/>
    </source>
</evidence>
<sequence length="263" mass="29921">MLLVDDLKTQIESKKSLQNEHWEAIQEKLRVDWTYNSNAIEGSSLTKGETLFFLKEGLTVEGKPFKDFLDARNHAEAIDWLYEVIKDNRPISQGLIKEMNALLLSGVKYTPAIDQSGHKIRKPANPGKYKILPNHVLQTDGTIHFYTDPIHVADEMETLCKWINEKIVNKHPVIVASIAHYNMVRIHPFDDGNGRGARILMNLILIKKSYPVAIIRNENRRKYLTALNQADKGDIVPFLAVVSDSMIDTEKTIINELNGLSTY</sequence>
<organism evidence="5 6">
    <name type="scientific">Candidatus Magnetoglobus multicellularis str. Araruama</name>
    <dbReference type="NCBI Taxonomy" id="890399"/>
    <lineage>
        <taxon>Bacteria</taxon>
        <taxon>Pseudomonadati</taxon>
        <taxon>Thermodesulfobacteriota</taxon>
        <taxon>Desulfobacteria</taxon>
        <taxon>Desulfobacterales</taxon>
        <taxon>Desulfobacteraceae</taxon>
        <taxon>Candidatus Magnetoglobus</taxon>
    </lineage>
</organism>
<dbReference type="SUPFAM" id="SSF140931">
    <property type="entry name" value="Fic-like"/>
    <property type="match status" value="1"/>
</dbReference>
<evidence type="ECO:0000313" key="6">
    <source>
        <dbReference type="Proteomes" id="UP000189670"/>
    </source>
</evidence>
<reference evidence="6" key="1">
    <citation type="submission" date="2012-11" db="EMBL/GenBank/DDBJ databases">
        <authorList>
            <person name="Lucero-Rivera Y.E."/>
            <person name="Tovar-Ramirez D."/>
        </authorList>
    </citation>
    <scope>NUCLEOTIDE SEQUENCE [LARGE SCALE GENOMIC DNA]</scope>
    <source>
        <strain evidence="6">Araruama</strain>
    </source>
</reference>
<keyword evidence="2" id="KW-0547">Nucleotide-binding</keyword>
<dbReference type="Proteomes" id="UP000189670">
    <property type="component" value="Unassembled WGS sequence"/>
</dbReference>
<dbReference type="Gene3D" id="1.10.3290.10">
    <property type="entry name" value="Fido-like domain"/>
    <property type="match status" value="1"/>
</dbReference>
<dbReference type="AlphaFoldDB" id="A0A1V1P1W0"/>
<dbReference type="InterPro" id="IPR040198">
    <property type="entry name" value="Fido_containing"/>
</dbReference>
<comment type="caution">
    <text evidence="5">The sequence shown here is derived from an EMBL/GenBank/DDBJ whole genome shotgun (WGS) entry which is preliminary data.</text>
</comment>
<evidence type="ECO:0000259" key="4">
    <source>
        <dbReference type="PROSITE" id="PS51459"/>
    </source>
</evidence>
<feature type="binding site" evidence="2">
    <location>
        <begin position="191"/>
        <end position="198"/>
    </location>
    <ligand>
        <name>ATP</name>
        <dbReference type="ChEBI" id="CHEBI:30616"/>
    </ligand>
</feature>
<evidence type="ECO:0000313" key="5">
    <source>
        <dbReference type="EMBL" id="ETR68810.1"/>
    </source>
</evidence>
<proteinExistence type="predicted"/>
<protein>
    <submittedName>
        <fullName evidence="5">Filamentation induced by cAMP protein Fic</fullName>
    </submittedName>
</protein>
<dbReference type="InterPro" id="IPR036597">
    <property type="entry name" value="Fido-like_dom_sf"/>
</dbReference>
<evidence type="ECO:0000256" key="3">
    <source>
        <dbReference type="PIRSR" id="PIRSR640198-3"/>
    </source>
</evidence>
<dbReference type="EMBL" id="ATBP01000826">
    <property type="protein sequence ID" value="ETR68810.1"/>
    <property type="molecule type" value="Genomic_DNA"/>
</dbReference>
<dbReference type="GO" id="GO:0005524">
    <property type="term" value="F:ATP binding"/>
    <property type="evidence" value="ECO:0007669"/>
    <property type="project" value="UniProtKB-KW"/>
</dbReference>
<dbReference type="Pfam" id="PF02661">
    <property type="entry name" value="Fic"/>
    <property type="match status" value="1"/>
</dbReference>
<feature type="domain" description="Fido" evidence="4">
    <location>
        <begin position="91"/>
        <end position="244"/>
    </location>
</feature>
<feature type="active site" evidence="1">
    <location>
        <position position="187"/>
    </location>
</feature>
<gene>
    <name evidence="5" type="ORF">OMM_04340</name>
</gene>
<dbReference type="PANTHER" id="PTHR13504:SF38">
    <property type="entry name" value="FIDO DOMAIN-CONTAINING PROTEIN"/>
    <property type="match status" value="1"/>
</dbReference>
<name>A0A1V1P1W0_9BACT</name>
<dbReference type="InterPro" id="IPR003812">
    <property type="entry name" value="Fido"/>
</dbReference>
<evidence type="ECO:0000256" key="1">
    <source>
        <dbReference type="PIRSR" id="PIRSR640198-1"/>
    </source>
</evidence>
<accession>A0A1V1P1W0</accession>
<dbReference type="PROSITE" id="PS51459">
    <property type="entry name" value="FIDO"/>
    <property type="match status" value="1"/>
</dbReference>
<dbReference type="PANTHER" id="PTHR13504">
    <property type="entry name" value="FIDO DOMAIN-CONTAINING PROTEIN DDB_G0283145"/>
    <property type="match status" value="1"/>
</dbReference>
<keyword evidence="2" id="KW-0067">ATP-binding</keyword>
<feature type="site" description="Important for autoinhibition of adenylyltransferase activity" evidence="3">
    <location>
        <position position="41"/>
    </location>
</feature>